<evidence type="ECO:0000313" key="4">
    <source>
        <dbReference type="Proteomes" id="UP000747110"/>
    </source>
</evidence>
<accession>A0A8J4C876</accession>
<keyword evidence="4" id="KW-1185">Reference proteome</keyword>
<sequence>MLTLKTVQPQRPAGTSQRTARKGSENATRVPTSKKCKLDIKRKHLHAAIPGCLGVDSYAVDLQLQIDGETLPEVYKCTIKKHINNKTNCVSYRLQGTGIYNHLRGLYMRGFSRGEEKGIVVLVASSEAAMDLSYSGQTDVEEAGSAGKASRVASEGSDSDAEQRQQRRRRQQQQQRYRQQRKRRRDDSDEDGGENCRDVKVKVEAETALIEPSGQRHVLYPEPGQDAAVAVHQFPQPLQQLHQDFGQPKDAPYPLPQIEHPYHEHGQQQLRSHPVHAFEPSPNTVYMERHGTVHASVRAHALSDPSDSSAALLYRSPHDDAVSTLDVAGAKNEIAVGTAIMPVGRRGTESGGGQGRGYILHPFDQHVPGASVMGLVGFGRAGGRDGNSSLLINTLDVERRTMHTGGGPGAVSSMDTFDKNTLGEGGMGLMGFGRAGSRCDGFNGLLNSAVKVERRTVQISCAPGPGSIMYPFDRHSLGEGGMGLVSFGRVGSRCDGSNGLLNSAVKVERRTVQISCAPGSGSIMYPFDRHSLGEGAMGMMSFGRTGGRSDGFNGLLNNVTPGQQSYLLGPGLVGPDAGVLGIAPEATHGERDDVALQNAALTLVSPGVSQHRDNLPDLFTSSFSPGQLQVLTGQPHLPVGSHPQLPQVANGWGHLPLDSDNASPRQQFAWGAPLGL</sequence>
<dbReference type="Proteomes" id="UP000722791">
    <property type="component" value="Unassembled WGS sequence"/>
</dbReference>
<dbReference type="AlphaFoldDB" id="A0A8J4C876"/>
<evidence type="ECO:0000256" key="1">
    <source>
        <dbReference type="SAM" id="MobiDB-lite"/>
    </source>
</evidence>
<feature type="region of interest" description="Disordered" evidence="1">
    <location>
        <begin position="1"/>
        <end position="31"/>
    </location>
</feature>
<reference evidence="2" key="1">
    <citation type="journal article" date="2021" name="Proc. Natl. Acad. Sci. U.S.A.">
        <title>Three genomes in the algal genus Volvox reveal the fate of a haploid sex-determining region after a transition to homothallism.</title>
        <authorList>
            <person name="Yamamoto K."/>
            <person name="Hamaji T."/>
            <person name="Kawai-Toyooka H."/>
            <person name="Matsuzaki R."/>
            <person name="Takahashi F."/>
            <person name="Nishimura Y."/>
            <person name="Kawachi M."/>
            <person name="Noguchi H."/>
            <person name="Minakuchi Y."/>
            <person name="Umen J.G."/>
            <person name="Toyoda A."/>
            <person name="Nozaki H."/>
        </authorList>
    </citation>
    <scope>NUCLEOTIDE SEQUENCE</scope>
    <source>
        <strain evidence="3">NIES-3785</strain>
        <strain evidence="2">NIES-3786</strain>
    </source>
</reference>
<evidence type="ECO:0000313" key="2">
    <source>
        <dbReference type="EMBL" id="GIL75129.1"/>
    </source>
</evidence>
<dbReference type="Proteomes" id="UP000747110">
    <property type="component" value="Unassembled WGS sequence"/>
</dbReference>
<dbReference type="EMBL" id="BNCP01000007">
    <property type="protein sequence ID" value="GIL75129.1"/>
    <property type="molecule type" value="Genomic_DNA"/>
</dbReference>
<evidence type="ECO:0000313" key="3">
    <source>
        <dbReference type="EMBL" id="GIM03007.1"/>
    </source>
</evidence>
<comment type="caution">
    <text evidence="2">The sequence shown here is derived from an EMBL/GenBank/DDBJ whole genome shotgun (WGS) entry which is preliminary data.</text>
</comment>
<name>A0A8J4C876_9CHLO</name>
<proteinExistence type="predicted"/>
<organism evidence="2 4">
    <name type="scientific">Volvox reticuliferus</name>
    <dbReference type="NCBI Taxonomy" id="1737510"/>
    <lineage>
        <taxon>Eukaryota</taxon>
        <taxon>Viridiplantae</taxon>
        <taxon>Chlorophyta</taxon>
        <taxon>core chlorophytes</taxon>
        <taxon>Chlorophyceae</taxon>
        <taxon>CS clade</taxon>
        <taxon>Chlamydomonadales</taxon>
        <taxon>Volvocaceae</taxon>
        <taxon>Volvox</taxon>
    </lineage>
</organism>
<dbReference type="EMBL" id="BNCQ01000013">
    <property type="protein sequence ID" value="GIM03007.1"/>
    <property type="molecule type" value="Genomic_DNA"/>
</dbReference>
<protein>
    <submittedName>
        <fullName evidence="2">Uncharacterized protein</fullName>
    </submittedName>
</protein>
<gene>
    <name evidence="2" type="ORF">Vretifemale_4985</name>
    <name evidence="3" type="ORF">Vretimale_7815</name>
</gene>
<feature type="compositionally biased region" description="Polar residues" evidence="1">
    <location>
        <begin position="1"/>
        <end position="18"/>
    </location>
</feature>
<dbReference type="OrthoDB" id="548624at2759"/>
<feature type="region of interest" description="Disordered" evidence="1">
    <location>
        <begin position="135"/>
        <end position="199"/>
    </location>
</feature>